<comment type="subcellular location">
    <subcellularLocation>
        <location evidence="1 8">Cell membrane</location>
        <topology evidence="1 8">Multi-pass membrane protein</topology>
    </subcellularLocation>
</comment>
<evidence type="ECO:0000313" key="10">
    <source>
        <dbReference type="Proteomes" id="UP000076400"/>
    </source>
</evidence>
<evidence type="ECO:0000256" key="3">
    <source>
        <dbReference type="ARBA" id="ARBA00022448"/>
    </source>
</evidence>
<sequence length="249" mass="25592">MDLLPADITPIPFALSFLLILVAAFVRAFSGFGFALLAVPGLVMIMEPVQAVPICLLLQLGAGIGMIPSTWKQMDMGSLKLLLPGGILLTPVGALLLAFVDPVALKLLICAIVMAIALLLWRGFALKRRPGALGSLLAGGSAGLLGGLAAIPGPPVVLFYLSAPGDHTASRASLNGFFLAVNALAVATLLLNGAFGVHAIFWSALLAPAMLLGSLLGHHGFNRADPALFRRVAIGLLFVTGALGFATAL</sequence>
<feature type="transmembrane region" description="Helical" evidence="8">
    <location>
        <begin position="107"/>
        <end position="124"/>
    </location>
</feature>
<keyword evidence="4 8" id="KW-1003">Cell membrane</keyword>
<reference evidence="9 10" key="1">
    <citation type="submission" date="2015-12" db="EMBL/GenBank/DDBJ databases">
        <title>Genome sequence of Oceanibaculum pacificum MCCC 1A02656.</title>
        <authorList>
            <person name="Lu L."/>
            <person name="Lai Q."/>
            <person name="Shao Z."/>
            <person name="Qian P."/>
        </authorList>
    </citation>
    <scope>NUCLEOTIDE SEQUENCE [LARGE SCALE GENOMIC DNA]</scope>
    <source>
        <strain evidence="9 10">MCCC 1A02656</strain>
    </source>
</reference>
<evidence type="ECO:0000256" key="2">
    <source>
        <dbReference type="ARBA" id="ARBA00009142"/>
    </source>
</evidence>
<dbReference type="PANTHER" id="PTHR30269">
    <property type="entry name" value="TRANSMEMBRANE PROTEIN YFCA"/>
    <property type="match status" value="1"/>
</dbReference>
<keyword evidence="7 8" id="KW-0472">Membrane</keyword>
<organism evidence="9 10">
    <name type="scientific">Oceanibaculum pacificum</name>
    <dbReference type="NCBI Taxonomy" id="580166"/>
    <lineage>
        <taxon>Bacteria</taxon>
        <taxon>Pseudomonadati</taxon>
        <taxon>Pseudomonadota</taxon>
        <taxon>Alphaproteobacteria</taxon>
        <taxon>Rhodospirillales</taxon>
        <taxon>Oceanibaculaceae</taxon>
        <taxon>Oceanibaculum</taxon>
    </lineage>
</organism>
<dbReference type="RefSeq" id="WP_067553401.1">
    <property type="nucleotide sequence ID" value="NZ_LPXN01000068.1"/>
</dbReference>
<feature type="transmembrane region" description="Helical" evidence="8">
    <location>
        <begin position="136"/>
        <end position="161"/>
    </location>
</feature>
<keyword evidence="3" id="KW-0813">Transport</keyword>
<evidence type="ECO:0000256" key="8">
    <source>
        <dbReference type="RuleBase" id="RU363041"/>
    </source>
</evidence>
<evidence type="ECO:0000256" key="1">
    <source>
        <dbReference type="ARBA" id="ARBA00004651"/>
    </source>
</evidence>
<evidence type="ECO:0000256" key="7">
    <source>
        <dbReference type="ARBA" id="ARBA00023136"/>
    </source>
</evidence>
<evidence type="ECO:0000256" key="6">
    <source>
        <dbReference type="ARBA" id="ARBA00022989"/>
    </source>
</evidence>
<dbReference type="AlphaFoldDB" id="A0A154WEI4"/>
<dbReference type="InterPro" id="IPR002781">
    <property type="entry name" value="TM_pro_TauE-like"/>
</dbReference>
<comment type="similarity">
    <text evidence="2 8">Belongs to the 4-toluene sulfonate uptake permease (TSUP) (TC 2.A.102) family.</text>
</comment>
<feature type="transmembrane region" description="Helical" evidence="8">
    <location>
        <begin position="51"/>
        <end position="69"/>
    </location>
</feature>
<accession>A0A154WEI4</accession>
<dbReference type="PANTHER" id="PTHR30269:SF37">
    <property type="entry name" value="MEMBRANE TRANSPORTER PROTEIN"/>
    <property type="match status" value="1"/>
</dbReference>
<evidence type="ECO:0000256" key="5">
    <source>
        <dbReference type="ARBA" id="ARBA00022692"/>
    </source>
</evidence>
<evidence type="ECO:0000313" key="9">
    <source>
        <dbReference type="EMBL" id="KZD11944.1"/>
    </source>
</evidence>
<dbReference type="EMBL" id="LPXN01000068">
    <property type="protein sequence ID" value="KZD11944.1"/>
    <property type="molecule type" value="Genomic_DNA"/>
</dbReference>
<comment type="caution">
    <text evidence="9">The sequence shown here is derived from an EMBL/GenBank/DDBJ whole genome shotgun (WGS) entry which is preliminary data.</text>
</comment>
<name>A0A154WEI4_9PROT</name>
<feature type="transmembrane region" description="Helical" evidence="8">
    <location>
        <begin position="173"/>
        <end position="191"/>
    </location>
</feature>
<keyword evidence="10" id="KW-1185">Reference proteome</keyword>
<feature type="transmembrane region" description="Helical" evidence="8">
    <location>
        <begin position="12"/>
        <end position="39"/>
    </location>
</feature>
<dbReference type="STRING" id="580166.AUP43_05560"/>
<dbReference type="Proteomes" id="UP000076400">
    <property type="component" value="Unassembled WGS sequence"/>
</dbReference>
<protein>
    <recommendedName>
        <fullName evidence="8">Probable membrane transporter protein</fullName>
    </recommendedName>
</protein>
<proteinExistence type="inferred from homology"/>
<dbReference type="Pfam" id="PF01925">
    <property type="entry name" value="TauE"/>
    <property type="match status" value="1"/>
</dbReference>
<gene>
    <name evidence="9" type="ORF">AUP43_05560</name>
</gene>
<keyword evidence="6 8" id="KW-1133">Transmembrane helix</keyword>
<feature type="transmembrane region" description="Helical" evidence="8">
    <location>
        <begin position="197"/>
        <end position="216"/>
    </location>
</feature>
<dbReference type="InterPro" id="IPR052017">
    <property type="entry name" value="TSUP"/>
</dbReference>
<dbReference type="GO" id="GO:0005886">
    <property type="term" value="C:plasma membrane"/>
    <property type="evidence" value="ECO:0007669"/>
    <property type="project" value="UniProtKB-SubCell"/>
</dbReference>
<feature type="transmembrane region" description="Helical" evidence="8">
    <location>
        <begin position="228"/>
        <end position="248"/>
    </location>
</feature>
<keyword evidence="5 8" id="KW-0812">Transmembrane</keyword>
<feature type="transmembrane region" description="Helical" evidence="8">
    <location>
        <begin position="81"/>
        <end position="100"/>
    </location>
</feature>
<evidence type="ECO:0000256" key="4">
    <source>
        <dbReference type="ARBA" id="ARBA00022475"/>
    </source>
</evidence>